<dbReference type="Proteomes" id="UP000660729">
    <property type="component" value="Unassembled WGS sequence"/>
</dbReference>
<dbReference type="SUPFAM" id="SSF50494">
    <property type="entry name" value="Trypsin-like serine proteases"/>
    <property type="match status" value="1"/>
</dbReference>
<dbReference type="AlphaFoldDB" id="A0A8H6RDB2"/>
<evidence type="ECO:0000313" key="5">
    <source>
        <dbReference type="EMBL" id="KAF7190441.1"/>
    </source>
</evidence>
<evidence type="ECO:0000256" key="2">
    <source>
        <dbReference type="ARBA" id="ARBA00010541"/>
    </source>
</evidence>
<dbReference type="PRINTS" id="PR00834">
    <property type="entry name" value="PROTEASES2C"/>
</dbReference>
<dbReference type="GO" id="GO:0006508">
    <property type="term" value="P:proteolysis"/>
    <property type="evidence" value="ECO:0007669"/>
    <property type="project" value="InterPro"/>
</dbReference>
<reference evidence="5" key="1">
    <citation type="submission" date="2020-04" db="EMBL/GenBank/DDBJ databases">
        <title>Draft genome resource of the tomato pathogen Pseudocercospora fuligena.</title>
        <authorList>
            <person name="Zaccaron A."/>
        </authorList>
    </citation>
    <scope>NUCLEOTIDE SEQUENCE</scope>
    <source>
        <strain evidence="5">PF001</strain>
    </source>
</reference>
<comment type="similarity">
    <text evidence="2">Belongs to the peptidase S1C family.</text>
</comment>
<evidence type="ECO:0000313" key="6">
    <source>
        <dbReference type="Proteomes" id="UP000660729"/>
    </source>
</evidence>
<keyword evidence="6" id="KW-1185">Reference proteome</keyword>
<dbReference type="EMBL" id="JABCIY010000169">
    <property type="protein sequence ID" value="KAF7190441.1"/>
    <property type="molecule type" value="Genomic_DNA"/>
</dbReference>
<evidence type="ECO:0000256" key="4">
    <source>
        <dbReference type="ARBA" id="ARBA00021524"/>
    </source>
</evidence>
<organism evidence="5 6">
    <name type="scientific">Pseudocercospora fuligena</name>
    <dbReference type="NCBI Taxonomy" id="685502"/>
    <lineage>
        <taxon>Eukaryota</taxon>
        <taxon>Fungi</taxon>
        <taxon>Dikarya</taxon>
        <taxon>Ascomycota</taxon>
        <taxon>Pezizomycotina</taxon>
        <taxon>Dothideomycetes</taxon>
        <taxon>Dothideomycetidae</taxon>
        <taxon>Mycosphaerellales</taxon>
        <taxon>Mycosphaerellaceae</taxon>
        <taxon>Pseudocercospora</taxon>
    </lineage>
</organism>
<gene>
    <name evidence="5" type="ORF">HII31_08155</name>
</gene>
<comment type="function">
    <text evidence="1">Nuclear serine protease which mediates apoptosis.</text>
</comment>
<dbReference type="Pfam" id="PF13365">
    <property type="entry name" value="Trypsin_2"/>
    <property type="match status" value="1"/>
</dbReference>
<dbReference type="OrthoDB" id="4217619at2759"/>
<dbReference type="Gene3D" id="2.40.10.10">
    <property type="entry name" value="Trypsin-like serine proteases"/>
    <property type="match status" value="2"/>
</dbReference>
<dbReference type="InterPro" id="IPR043504">
    <property type="entry name" value="Peptidase_S1_PA_chymotrypsin"/>
</dbReference>
<evidence type="ECO:0000256" key="3">
    <source>
        <dbReference type="ARBA" id="ARBA00020338"/>
    </source>
</evidence>
<dbReference type="GO" id="GO:0004252">
    <property type="term" value="F:serine-type endopeptidase activity"/>
    <property type="evidence" value="ECO:0007669"/>
    <property type="project" value="InterPro"/>
</dbReference>
<comment type="caution">
    <text evidence="5">The sequence shown here is derived from an EMBL/GenBank/DDBJ whole genome shotgun (WGS) entry which is preliminary data.</text>
</comment>
<dbReference type="InterPro" id="IPR001940">
    <property type="entry name" value="Peptidase_S1C"/>
</dbReference>
<dbReference type="InterPro" id="IPR009003">
    <property type="entry name" value="Peptidase_S1_PA"/>
</dbReference>
<protein>
    <recommendedName>
        <fullName evidence="3">Pro-apoptotic serine protease NMA111</fullName>
    </recommendedName>
    <alternativeName>
        <fullName evidence="4">Pro-apoptotic serine protease nma111</fullName>
    </alternativeName>
</protein>
<evidence type="ECO:0000256" key="1">
    <source>
        <dbReference type="ARBA" id="ARBA00002558"/>
    </source>
</evidence>
<name>A0A8H6RDB2_9PEZI</name>
<accession>A0A8H6RDB2</accession>
<sequence>MRTTRSQAQTPVVIDLTQEPEEKPVLPTLVHKSQSLGKSITYLNEEELNARLQRLPRKALQLIRLKQRKLQDPSAQVPDFIRQSTPSAVPQSLLTQAVISTFVFAGESAGTAVCISPGGLLLTCSHCVGESRAGLKAKGRSWLISANGQPVQAKCVVWDPKRDIALLQIVAASSLFTRDGFPFARISTSPPKRNARLLCVGHPGSEDFEAATSGVPTGYDVLHISEGRFRGLAPDQDVQDNSDIGALQHDCWTYWGHSGAPLIEKATGKLMGLHSSWDDETGMRRGIALQAIQEFLAEHCTSVTLKKS</sequence>
<proteinExistence type="inferred from homology"/>